<feature type="domain" description="Kinesin motor" evidence="8">
    <location>
        <begin position="125"/>
        <end position="464"/>
    </location>
</feature>
<feature type="compositionally biased region" description="Polar residues" evidence="7">
    <location>
        <begin position="48"/>
        <end position="60"/>
    </location>
</feature>
<evidence type="ECO:0000313" key="10">
    <source>
        <dbReference type="Proteomes" id="UP000192257"/>
    </source>
</evidence>
<feature type="non-terminal residue" evidence="9">
    <location>
        <position position="819"/>
    </location>
</feature>
<feature type="region of interest" description="Disordered" evidence="7">
    <location>
        <begin position="1"/>
        <end position="122"/>
    </location>
</feature>
<dbReference type="Proteomes" id="UP000192257">
    <property type="component" value="Unassembled WGS sequence"/>
</dbReference>
<feature type="region of interest" description="Disordered" evidence="7">
    <location>
        <begin position="788"/>
        <end position="819"/>
    </location>
</feature>
<dbReference type="InterPro" id="IPR001752">
    <property type="entry name" value="Kinesin_motor_dom"/>
</dbReference>
<dbReference type="GO" id="GO:0008017">
    <property type="term" value="F:microtubule binding"/>
    <property type="evidence" value="ECO:0007669"/>
    <property type="project" value="InterPro"/>
</dbReference>
<dbReference type="PRINTS" id="PR00380">
    <property type="entry name" value="KINESINHEAVY"/>
</dbReference>
<keyword evidence="4" id="KW-0206">Cytoskeleton</keyword>
<dbReference type="PROSITE" id="PS50067">
    <property type="entry name" value="KINESIN_MOTOR_2"/>
    <property type="match status" value="1"/>
</dbReference>
<evidence type="ECO:0000256" key="5">
    <source>
        <dbReference type="PROSITE-ProRule" id="PRU00283"/>
    </source>
</evidence>
<dbReference type="EMBL" id="NBCO01000010">
    <property type="protein sequence ID" value="ORC89860.1"/>
    <property type="molecule type" value="Genomic_DNA"/>
</dbReference>
<dbReference type="GO" id="GO:0005876">
    <property type="term" value="C:spindle microtubule"/>
    <property type="evidence" value="ECO:0007669"/>
    <property type="project" value="TreeGrafter"/>
</dbReference>
<reference evidence="9 10" key="1">
    <citation type="submission" date="2017-03" db="EMBL/GenBank/DDBJ databases">
        <title>An alternative strategy for trypanosome survival in the mammalian bloodstream revealed through genome and transcriptome analysis of the ubiquitous bovine parasite Trypanosoma (Megatrypanum) theileri.</title>
        <authorList>
            <person name="Kelly S."/>
            <person name="Ivens A."/>
            <person name="Mott A."/>
            <person name="O'Neill E."/>
            <person name="Emms D."/>
            <person name="Macleod O."/>
            <person name="Voorheis P."/>
            <person name="Matthews J."/>
            <person name="Matthews K."/>
            <person name="Carrington M."/>
        </authorList>
    </citation>
    <scope>NUCLEOTIDE SEQUENCE [LARGE SCALE GENOMIC DNA]</scope>
    <source>
        <strain evidence="9">Edinburgh</strain>
    </source>
</reference>
<keyword evidence="3 5" id="KW-0505">Motor protein</keyword>
<sequence>MDFKRTNSSRMAPSSGRSVPPRPPTAGTPLRTTTPMRTATPGPAGSASGRQATGSATPMSQRPPRPTSGAPSSARQTGPGLPRPDSFRRTGTNASISSVNTSLYNNNNNATPMKQLSGKTGGNGRVNVYARVRAFAANETAEDQRQLAVRMKDDTVDIQVPKKGRFTFTFDGTFWSNDMASEKSFSSQEDVFEVIGRPLVENALAGYNAAIMAYGQTGSGKTYTAFGPANSLGSSDQGLIPRVCEMIFERAAASSQKGITYRVSVSMLEVYLEDVFDLLNHRKMVTIRNNYGDNSFHVVGAKAVPVRRYEDVSALLKKAEPLRTFAATAIHDRSSRAHTLFQLEVQTNFESADIAPRASKILLADLAGSERIKLAHTETGLPFEQARNINLSLLALGSCIEAVATRKGYNQNIPEFRNSTLTKLLKEYLGGNSVSAMVVTIAPSVRDAHLSVQTLRFADRAKQMTTHAKINTVKPVDAREDDADKLSEELRDAYLKKKEALFAEFQLQNTIEQLLKKIAILEAQLMEATDDEIIARLQEELEGYQKALADADAQLQEQRRILYPNEVLLEEEMKELNTKMQEMKEEHEDAMEMLMAEDLHKYTEMMKEKQSQHDQAMSQKVGEYESELARLRQLLDEANAKIEQLTAKLSHKKEELRKSDNHIEELQAALKELEDASADMEAELQKQVQNLQGELNRVNAELKEKQNAFDAAMANREEVIRVLEADLEARGKQFEETAAALNALEERYANETQIAEEKQANLQSQLEDMESELTTTEEKLVVTHDALNELQQRHANETKAAEERQTELQSQLENKQAEL</sequence>
<comment type="subcellular location">
    <subcellularLocation>
        <location evidence="1">Cytoplasm</location>
        <location evidence="1">Cytoskeleton</location>
    </subcellularLocation>
</comment>
<evidence type="ECO:0000256" key="1">
    <source>
        <dbReference type="ARBA" id="ARBA00004245"/>
    </source>
</evidence>
<keyword evidence="5" id="KW-0547">Nucleotide-binding</keyword>
<accession>A0A1X0P0C2</accession>
<dbReference type="GO" id="GO:0072686">
    <property type="term" value="C:mitotic spindle"/>
    <property type="evidence" value="ECO:0007669"/>
    <property type="project" value="TreeGrafter"/>
</dbReference>
<evidence type="ECO:0000256" key="7">
    <source>
        <dbReference type="SAM" id="MobiDB-lite"/>
    </source>
</evidence>
<dbReference type="Gene3D" id="1.10.287.1490">
    <property type="match status" value="1"/>
</dbReference>
<dbReference type="SMART" id="SM00129">
    <property type="entry name" value="KISc"/>
    <property type="match status" value="1"/>
</dbReference>
<comment type="caution">
    <text evidence="9">The sequence shown here is derived from an EMBL/GenBank/DDBJ whole genome shotgun (WGS) entry which is preliminary data.</text>
</comment>
<dbReference type="GO" id="GO:0051231">
    <property type="term" value="P:spindle elongation"/>
    <property type="evidence" value="ECO:0007669"/>
    <property type="project" value="TreeGrafter"/>
</dbReference>
<keyword evidence="10" id="KW-1185">Reference proteome</keyword>
<dbReference type="GeneID" id="39984399"/>
<feature type="binding site" evidence="5">
    <location>
        <begin position="215"/>
        <end position="222"/>
    </location>
    <ligand>
        <name>ATP</name>
        <dbReference type="ChEBI" id="CHEBI:30616"/>
    </ligand>
</feature>
<keyword evidence="2" id="KW-0963">Cytoplasm</keyword>
<dbReference type="GO" id="GO:0090307">
    <property type="term" value="P:mitotic spindle assembly"/>
    <property type="evidence" value="ECO:0007669"/>
    <property type="project" value="TreeGrafter"/>
</dbReference>
<keyword evidence="5" id="KW-0067">ATP-binding</keyword>
<dbReference type="PANTHER" id="PTHR47970:SF12">
    <property type="entry name" value="KINESIN FAMILY MEMBER 11"/>
    <property type="match status" value="1"/>
</dbReference>
<dbReference type="VEuPathDB" id="TriTrypDB:TM35_000101280"/>
<evidence type="ECO:0000256" key="6">
    <source>
        <dbReference type="SAM" id="Coils"/>
    </source>
</evidence>
<keyword evidence="6" id="KW-0175">Coiled coil</keyword>
<dbReference type="AlphaFoldDB" id="A0A1X0P0C2"/>
<comment type="similarity">
    <text evidence="5">Belongs to the TRAFAC class myosin-kinesin ATPase superfamily. Kinesin family.</text>
</comment>
<dbReference type="Pfam" id="PF00225">
    <property type="entry name" value="Kinesin"/>
    <property type="match status" value="1"/>
</dbReference>
<evidence type="ECO:0000259" key="8">
    <source>
        <dbReference type="PROSITE" id="PS50067"/>
    </source>
</evidence>
<proteinExistence type="inferred from homology"/>
<dbReference type="RefSeq" id="XP_028883926.1">
    <property type="nucleotide sequence ID" value="XM_029024619.1"/>
</dbReference>
<gene>
    <name evidence="9" type="ORF">TM35_000101280</name>
</gene>
<name>A0A1X0P0C2_9TRYP</name>
<dbReference type="GO" id="GO:0007018">
    <property type="term" value="P:microtubule-based movement"/>
    <property type="evidence" value="ECO:0007669"/>
    <property type="project" value="InterPro"/>
</dbReference>
<feature type="compositionally biased region" description="Basic and acidic residues" evidence="7">
    <location>
        <begin position="791"/>
        <end position="806"/>
    </location>
</feature>
<dbReference type="PANTHER" id="PTHR47970">
    <property type="entry name" value="KINESIN-LIKE PROTEIN KIF11"/>
    <property type="match status" value="1"/>
</dbReference>
<feature type="compositionally biased region" description="Polar residues" evidence="7">
    <location>
        <begin position="89"/>
        <end position="118"/>
    </location>
</feature>
<evidence type="ECO:0000256" key="4">
    <source>
        <dbReference type="ARBA" id="ARBA00023212"/>
    </source>
</evidence>
<feature type="compositionally biased region" description="Polar residues" evidence="7">
    <location>
        <begin position="807"/>
        <end position="819"/>
    </location>
</feature>
<dbReference type="GO" id="GO:0008574">
    <property type="term" value="F:plus-end-directed microtubule motor activity"/>
    <property type="evidence" value="ECO:0007669"/>
    <property type="project" value="TreeGrafter"/>
</dbReference>
<dbReference type="FunFam" id="3.40.850.10:FF:000133">
    <property type="entry name" value="Putative kinesin"/>
    <property type="match status" value="1"/>
</dbReference>
<evidence type="ECO:0000313" key="9">
    <source>
        <dbReference type="EMBL" id="ORC89860.1"/>
    </source>
</evidence>
<protein>
    <submittedName>
        <fullName evidence="9">Putative OSM3-like kinesin</fullName>
    </submittedName>
</protein>
<dbReference type="InterPro" id="IPR036961">
    <property type="entry name" value="Kinesin_motor_dom_sf"/>
</dbReference>
<organism evidence="9 10">
    <name type="scientific">Trypanosoma theileri</name>
    <dbReference type="NCBI Taxonomy" id="67003"/>
    <lineage>
        <taxon>Eukaryota</taxon>
        <taxon>Discoba</taxon>
        <taxon>Euglenozoa</taxon>
        <taxon>Kinetoplastea</taxon>
        <taxon>Metakinetoplastina</taxon>
        <taxon>Trypanosomatida</taxon>
        <taxon>Trypanosomatidae</taxon>
        <taxon>Trypanosoma</taxon>
    </lineage>
</organism>
<dbReference type="Gene3D" id="3.40.850.10">
    <property type="entry name" value="Kinesin motor domain"/>
    <property type="match status" value="1"/>
</dbReference>
<dbReference type="InterPro" id="IPR027417">
    <property type="entry name" value="P-loop_NTPase"/>
</dbReference>
<feature type="compositionally biased region" description="Polar residues" evidence="7">
    <location>
        <begin position="1"/>
        <end position="12"/>
    </location>
</feature>
<dbReference type="InterPro" id="IPR047149">
    <property type="entry name" value="KIF11-like"/>
</dbReference>
<dbReference type="GO" id="GO:0005524">
    <property type="term" value="F:ATP binding"/>
    <property type="evidence" value="ECO:0007669"/>
    <property type="project" value="UniProtKB-UniRule"/>
</dbReference>
<dbReference type="OrthoDB" id="3176171at2759"/>
<dbReference type="SUPFAM" id="SSF52540">
    <property type="entry name" value="P-loop containing nucleoside triphosphate hydrolases"/>
    <property type="match status" value="1"/>
</dbReference>
<evidence type="ECO:0000256" key="3">
    <source>
        <dbReference type="ARBA" id="ARBA00023175"/>
    </source>
</evidence>
<evidence type="ECO:0000256" key="2">
    <source>
        <dbReference type="ARBA" id="ARBA00022490"/>
    </source>
</evidence>
<feature type="coiled-coil region" evidence="6">
    <location>
        <begin position="504"/>
        <end position="715"/>
    </location>
</feature>
<dbReference type="STRING" id="67003.A0A1X0P0C2"/>